<dbReference type="SUPFAM" id="SSF101447">
    <property type="entry name" value="Formin homology 2 domain (FH2 domain)"/>
    <property type="match status" value="1"/>
</dbReference>
<dbReference type="PANTHER" id="PTHR31342:SF16">
    <property type="entry name" value="TALIN_MIDDLE DOMAIN-CONTAINING PROTEIN"/>
    <property type="match status" value="1"/>
</dbReference>
<reference evidence="4" key="1">
    <citation type="submission" date="2019-08" db="EMBL/GenBank/DDBJ databases">
        <title>Reference gene set and small RNA set construction with multiple tissues from Davidia involucrata Baill.</title>
        <authorList>
            <person name="Yang H."/>
            <person name="Zhou C."/>
            <person name="Li G."/>
            <person name="Wang J."/>
            <person name="Gao P."/>
            <person name="Wang M."/>
            <person name="Wang R."/>
            <person name="Zhao Y."/>
        </authorList>
    </citation>
    <scope>NUCLEOTIDE SEQUENCE</scope>
    <source>
        <tissue evidence="4">Mixed with DoveR01_LX</tissue>
    </source>
</reference>
<feature type="region of interest" description="Disordered" evidence="3">
    <location>
        <begin position="424"/>
        <end position="613"/>
    </location>
</feature>
<keyword evidence="1 2" id="KW-0175">Coiled coil</keyword>
<organism evidence="4">
    <name type="scientific">Davidia involucrata</name>
    <name type="common">Dove tree</name>
    <dbReference type="NCBI Taxonomy" id="16924"/>
    <lineage>
        <taxon>Eukaryota</taxon>
        <taxon>Viridiplantae</taxon>
        <taxon>Streptophyta</taxon>
        <taxon>Embryophyta</taxon>
        <taxon>Tracheophyta</taxon>
        <taxon>Spermatophyta</taxon>
        <taxon>Magnoliopsida</taxon>
        <taxon>eudicotyledons</taxon>
        <taxon>Gunneridae</taxon>
        <taxon>Pentapetalae</taxon>
        <taxon>asterids</taxon>
        <taxon>Cornales</taxon>
        <taxon>Nyssaceae</taxon>
        <taxon>Davidia</taxon>
    </lineage>
</organism>
<gene>
    <name evidence="4" type="ORF">Din_034266</name>
</gene>
<sequence length="852" mass="92555">MATATSWGAAPLHFREKKSGFEGKEDVLETKKSSGSSKKPREVIKGFTVRNSCSVAGNFITTTELREKILTFRDLIDLPPCVSSASVNELVIGTVKDLHKLYPDTIPTNTSMSEMETSINQALVSFCNALKSVGDMWMNNNDWMEKCKYDTYDKMATNELKQLVLAILNDIIKVARERLFDMMDEDEQMKDYSPQFGRSLSESYSENKTPFPSSPATPTSVLPEMTSRSYSPPLLLPLRVQAIGKLNPIDVKRLSFHMFPHVAAQDSNPLKQMKMTVNELKPEKQATNDSQMTAADSIEDCKRTGDIPKILMTNLGKITSDKGKNQIGNPNIPPAPSHETLEGLPLQSLPNLQPIIIAANAAPPPPPIVSPNAVVSLPPPPPPPMLPPDAVVSPPPASMLSPKSTIQSHVPSPPQLPPIAIAGPTPPLMASGNTTMPPPPPVTSGNIAPPPPPLMTSRSIVTPSPPPTPLLASGNTTMPPPPAPPMTSGNIAPPPPMTSRSIVTPPPPPPMTSGNTATVLPPPPPPMMSSNGSVPSQPPPMPLTKGGPPPPPPALGGAKSLRPKKAATKLKRSSQMGNLYRLLKGKVEGSSLDGKSSQGGKKKNIGASTGGKQGMADALAEITKRSAYFQQIEEDVKNHSKSIMEVKAAINSFQTTDMAELLKFHKFVESHLEKLTDESQVLARFEGFPTKKLEALRMATALYSKLDVMVNNLQNWKIAVPLGQLLDKVENYFNKIKGELDALERTKDEESKKFQSHKIHFDFGILLRIKEMMVDVSSGCMELALKGKREAKAKENAQVISKTEGQKKGSAKMLWRAFQFAFRIYTFAGGHDDRADMLTRELAHEIESDPHH</sequence>
<feature type="compositionally biased region" description="Polar residues" evidence="3">
    <location>
        <begin position="197"/>
        <end position="208"/>
    </location>
</feature>
<feature type="compositionally biased region" description="Basic residues" evidence="3">
    <location>
        <begin position="561"/>
        <end position="572"/>
    </location>
</feature>
<evidence type="ECO:0000256" key="2">
    <source>
        <dbReference type="SAM" id="Coils"/>
    </source>
</evidence>
<name>A0A5B7B8E3_DAVIN</name>
<dbReference type="EMBL" id="GHES01034266">
    <property type="protein sequence ID" value="MPA64825.1"/>
    <property type="molecule type" value="Transcribed_RNA"/>
</dbReference>
<dbReference type="InterPro" id="IPR040265">
    <property type="entry name" value="CHUP1/IPGA1-like"/>
</dbReference>
<evidence type="ECO:0000256" key="1">
    <source>
        <dbReference type="ARBA" id="ARBA00023054"/>
    </source>
</evidence>
<evidence type="ECO:0000313" key="4">
    <source>
        <dbReference type="EMBL" id="MPA64825.1"/>
    </source>
</evidence>
<proteinExistence type="predicted"/>
<feature type="compositionally biased region" description="Low complexity" evidence="3">
    <location>
        <begin position="209"/>
        <end position="220"/>
    </location>
</feature>
<feature type="coiled-coil region" evidence="2">
    <location>
        <begin position="726"/>
        <end position="753"/>
    </location>
</feature>
<protein>
    <submittedName>
        <fullName evidence="4">Uncharacterized protein</fullName>
    </submittedName>
</protein>
<feature type="region of interest" description="Disordered" evidence="3">
    <location>
        <begin position="197"/>
        <end position="226"/>
    </location>
</feature>
<feature type="compositionally biased region" description="Pro residues" evidence="3">
    <location>
        <begin position="436"/>
        <end position="454"/>
    </location>
</feature>
<evidence type="ECO:0000256" key="3">
    <source>
        <dbReference type="SAM" id="MobiDB-lite"/>
    </source>
</evidence>
<dbReference type="PANTHER" id="PTHR31342">
    <property type="entry name" value="PROTEIN CHUP1, CHLOROPLASTIC"/>
    <property type="match status" value="1"/>
</dbReference>
<feature type="compositionally biased region" description="Pro residues" evidence="3">
    <location>
        <begin position="536"/>
        <end position="554"/>
    </location>
</feature>
<accession>A0A5B7B8E3</accession>
<dbReference type="AlphaFoldDB" id="A0A5B7B8E3"/>